<evidence type="ECO:0000256" key="5">
    <source>
        <dbReference type="ARBA" id="ARBA00022801"/>
    </source>
</evidence>
<dbReference type="PROSITE" id="PS51767">
    <property type="entry name" value="PEPTIDASE_A1"/>
    <property type="match status" value="1"/>
</dbReference>
<keyword evidence="4" id="KW-0064">Aspartyl protease</keyword>
<dbReference type="PRINTS" id="PR00792">
    <property type="entry name" value="PEPSIN"/>
</dbReference>
<dbReference type="Pfam" id="PF00026">
    <property type="entry name" value="Asp"/>
    <property type="match status" value="1"/>
</dbReference>
<keyword evidence="3 7" id="KW-0732">Signal</keyword>
<feature type="signal peptide" evidence="7">
    <location>
        <begin position="1"/>
        <end position="22"/>
    </location>
</feature>
<evidence type="ECO:0000256" key="7">
    <source>
        <dbReference type="SAM" id="SignalP"/>
    </source>
</evidence>
<keyword evidence="5" id="KW-0378">Hydrolase</keyword>
<evidence type="ECO:0000256" key="6">
    <source>
        <dbReference type="PIRSR" id="PIRSR601461-1"/>
    </source>
</evidence>
<evidence type="ECO:0000313" key="9">
    <source>
        <dbReference type="EMBL" id="KAK6587755.1"/>
    </source>
</evidence>
<dbReference type="InterPro" id="IPR033121">
    <property type="entry name" value="PEPTIDASE_A1"/>
</dbReference>
<dbReference type="InterPro" id="IPR001461">
    <property type="entry name" value="Aspartic_peptidase_A1"/>
</dbReference>
<feature type="chain" id="PRO_5043373350" evidence="7">
    <location>
        <begin position="23"/>
        <end position="417"/>
    </location>
</feature>
<dbReference type="AlphaFoldDB" id="A0AAV9XU78"/>
<proteinExistence type="inferred from homology"/>
<evidence type="ECO:0000313" key="10">
    <source>
        <dbReference type="Proteomes" id="UP001311799"/>
    </source>
</evidence>
<name>A0AAV9XU78_9CRYT</name>
<evidence type="ECO:0000256" key="4">
    <source>
        <dbReference type="ARBA" id="ARBA00022750"/>
    </source>
</evidence>
<accession>A0AAV9XU78</accession>
<gene>
    <name evidence="9" type="ORF">RS030_81343</name>
</gene>
<feature type="domain" description="Peptidase A1" evidence="8">
    <location>
        <begin position="40"/>
        <end position="397"/>
    </location>
</feature>
<dbReference type="PANTHER" id="PTHR13683">
    <property type="entry name" value="ASPARTYL PROTEASES"/>
    <property type="match status" value="1"/>
</dbReference>
<evidence type="ECO:0000256" key="3">
    <source>
        <dbReference type="ARBA" id="ARBA00022729"/>
    </source>
</evidence>
<organism evidence="9 10">
    <name type="scientific">Cryptosporidium xiaoi</name>
    <dbReference type="NCBI Taxonomy" id="659607"/>
    <lineage>
        <taxon>Eukaryota</taxon>
        <taxon>Sar</taxon>
        <taxon>Alveolata</taxon>
        <taxon>Apicomplexa</taxon>
        <taxon>Conoidasida</taxon>
        <taxon>Coccidia</taxon>
        <taxon>Eucoccidiorida</taxon>
        <taxon>Eimeriorina</taxon>
        <taxon>Cryptosporidiidae</taxon>
        <taxon>Cryptosporidium</taxon>
    </lineage>
</organism>
<dbReference type="SUPFAM" id="SSF50630">
    <property type="entry name" value="Acid proteases"/>
    <property type="match status" value="1"/>
</dbReference>
<protein>
    <submittedName>
        <fullName evidence="9">AT hook motif</fullName>
    </submittedName>
</protein>
<dbReference type="InterPro" id="IPR021109">
    <property type="entry name" value="Peptidase_aspartic_dom_sf"/>
</dbReference>
<dbReference type="EMBL" id="JAWDEY010000036">
    <property type="protein sequence ID" value="KAK6587755.1"/>
    <property type="molecule type" value="Genomic_DNA"/>
</dbReference>
<reference evidence="9 10" key="1">
    <citation type="submission" date="2023-10" db="EMBL/GenBank/DDBJ databases">
        <title>Comparative genomics analysis reveals potential genetic determinants of host preference in Cryptosporidium xiaoi.</title>
        <authorList>
            <person name="Xiao L."/>
            <person name="Li J."/>
        </authorList>
    </citation>
    <scope>NUCLEOTIDE SEQUENCE [LARGE SCALE GENOMIC DNA]</scope>
    <source>
        <strain evidence="9 10">52996</strain>
    </source>
</reference>
<evidence type="ECO:0000256" key="2">
    <source>
        <dbReference type="ARBA" id="ARBA00022670"/>
    </source>
</evidence>
<evidence type="ECO:0000259" key="8">
    <source>
        <dbReference type="PROSITE" id="PS51767"/>
    </source>
</evidence>
<comment type="similarity">
    <text evidence="1">Belongs to the peptidase A1 family.</text>
</comment>
<sequence length="417" mass="48072">MSVLSNILKNIFLILIINICESKKYYTIDVNGIKNKNGYYSVNIYIGTPPQKQSLIIDMGSSQISVSCSTCYNCAIHDYPPFDLIKSNSGSWCNNQEFGVDFCKYTHQFGEGSIISGRYFSDVLSFNNGKKEYKLRDRSYFKYDFIGCNEFETKHFLKQNANGIIGIGLKKNIHGYNIVTVILESAKRILGTSSKNMVISLCLLVDGGTMNIGEFNEEIIEGNQTRDINKENNIYWIPLVTPSNFYNIYFEEIILNTENNDEKVYRDKISAIIDVGSTFTYLPKKLFNSLINKFSQICNRTNNIELDVCIILNNSFCWKNLSKIYNTLPVIKIKFRGQNQIINWEYQSYLYSNENNLWCLGIREQNVVQMNSIIFGISFLMNKQIILDPSKRRIGFNGSFINKCNRKSYITKSEIKQ</sequence>
<feature type="active site" evidence="6">
    <location>
        <position position="58"/>
    </location>
</feature>
<dbReference type="GO" id="GO:0006508">
    <property type="term" value="P:proteolysis"/>
    <property type="evidence" value="ECO:0007669"/>
    <property type="project" value="UniProtKB-KW"/>
</dbReference>
<dbReference type="GO" id="GO:0004190">
    <property type="term" value="F:aspartic-type endopeptidase activity"/>
    <property type="evidence" value="ECO:0007669"/>
    <property type="project" value="UniProtKB-KW"/>
</dbReference>
<evidence type="ECO:0000256" key="1">
    <source>
        <dbReference type="ARBA" id="ARBA00007447"/>
    </source>
</evidence>
<keyword evidence="2" id="KW-0645">Protease</keyword>
<dbReference type="PANTHER" id="PTHR13683:SF375">
    <property type="entry name" value="PEPTIDASE A1 DOMAIN-CONTAINING PROTEIN"/>
    <property type="match status" value="1"/>
</dbReference>
<dbReference type="Proteomes" id="UP001311799">
    <property type="component" value="Unassembled WGS sequence"/>
</dbReference>
<dbReference type="Gene3D" id="2.40.70.10">
    <property type="entry name" value="Acid Proteases"/>
    <property type="match status" value="2"/>
</dbReference>
<comment type="caution">
    <text evidence="9">The sequence shown here is derived from an EMBL/GenBank/DDBJ whole genome shotgun (WGS) entry which is preliminary data.</text>
</comment>
<feature type="active site" evidence="6">
    <location>
        <position position="274"/>
    </location>
</feature>
<keyword evidence="10" id="KW-1185">Reference proteome</keyword>